<dbReference type="CDD" id="cd02021">
    <property type="entry name" value="GntK"/>
    <property type="match status" value="1"/>
</dbReference>
<evidence type="ECO:0000256" key="9">
    <source>
        <dbReference type="ARBA" id="ARBA00048090"/>
    </source>
</evidence>
<dbReference type="GO" id="GO:0005524">
    <property type="term" value="F:ATP binding"/>
    <property type="evidence" value="ECO:0007669"/>
    <property type="project" value="UniProtKB-KW"/>
</dbReference>
<keyword evidence="12" id="KW-1185">Reference proteome</keyword>
<evidence type="ECO:0000256" key="3">
    <source>
        <dbReference type="ARBA" id="ARBA00012054"/>
    </source>
</evidence>
<comment type="pathway">
    <text evidence="1">Carbohydrate acid metabolism.</text>
</comment>
<dbReference type="Pfam" id="PF13671">
    <property type="entry name" value="AAA_33"/>
    <property type="match status" value="1"/>
</dbReference>
<evidence type="ECO:0000313" key="12">
    <source>
        <dbReference type="Proteomes" id="UP000585437"/>
    </source>
</evidence>
<dbReference type="SUPFAM" id="SSF52540">
    <property type="entry name" value="P-loop containing nucleoside triphosphate hydrolases"/>
    <property type="match status" value="1"/>
</dbReference>
<evidence type="ECO:0000256" key="5">
    <source>
        <dbReference type="ARBA" id="ARBA00022741"/>
    </source>
</evidence>
<dbReference type="PANTHER" id="PTHR43442">
    <property type="entry name" value="GLUCONOKINASE-RELATED"/>
    <property type="match status" value="1"/>
</dbReference>
<dbReference type="FunFam" id="3.40.50.300:FF:000522">
    <property type="entry name" value="Gluconokinase"/>
    <property type="match status" value="1"/>
</dbReference>
<evidence type="ECO:0000313" key="11">
    <source>
        <dbReference type="EMBL" id="MBB6507670.1"/>
    </source>
</evidence>
<dbReference type="PANTHER" id="PTHR43442:SF3">
    <property type="entry name" value="GLUCONOKINASE-RELATED"/>
    <property type="match status" value="1"/>
</dbReference>
<keyword evidence="6 10" id="KW-0418">Kinase</keyword>
<evidence type="ECO:0000256" key="1">
    <source>
        <dbReference type="ARBA" id="ARBA00004761"/>
    </source>
</evidence>
<evidence type="ECO:0000256" key="4">
    <source>
        <dbReference type="ARBA" id="ARBA00022679"/>
    </source>
</evidence>
<comment type="similarity">
    <text evidence="2 10">Belongs to the gluconokinase GntK/GntV family.</text>
</comment>
<keyword evidence="4 10" id="KW-0808">Transferase</keyword>
<dbReference type="Proteomes" id="UP000585437">
    <property type="component" value="Unassembled WGS sequence"/>
</dbReference>
<dbReference type="InterPro" id="IPR006001">
    <property type="entry name" value="Therm_gnt_kin"/>
</dbReference>
<keyword evidence="7 10" id="KW-0067">ATP-binding</keyword>
<organism evidence="11 12">
    <name type="scientific">Rhizobium soli</name>
    <dbReference type="NCBI Taxonomy" id="424798"/>
    <lineage>
        <taxon>Bacteria</taxon>
        <taxon>Pseudomonadati</taxon>
        <taxon>Pseudomonadota</taxon>
        <taxon>Alphaproteobacteria</taxon>
        <taxon>Hyphomicrobiales</taxon>
        <taxon>Rhizobiaceae</taxon>
        <taxon>Rhizobium/Agrobacterium group</taxon>
        <taxon>Rhizobium</taxon>
    </lineage>
</organism>
<evidence type="ECO:0000256" key="8">
    <source>
        <dbReference type="ARBA" id="ARBA00023064"/>
    </source>
</evidence>
<dbReference type="EMBL" id="JACHBU010000002">
    <property type="protein sequence ID" value="MBB6507670.1"/>
    <property type="molecule type" value="Genomic_DNA"/>
</dbReference>
<evidence type="ECO:0000256" key="10">
    <source>
        <dbReference type="RuleBase" id="RU363066"/>
    </source>
</evidence>
<dbReference type="AlphaFoldDB" id="A0A7X0JHG6"/>
<keyword evidence="8" id="KW-0311">Gluconate utilization</keyword>
<dbReference type="RefSeq" id="WP_184654040.1">
    <property type="nucleotide sequence ID" value="NZ_JACHBU010000002.1"/>
</dbReference>
<dbReference type="GO" id="GO:0005737">
    <property type="term" value="C:cytoplasm"/>
    <property type="evidence" value="ECO:0007669"/>
    <property type="project" value="TreeGrafter"/>
</dbReference>
<dbReference type="InterPro" id="IPR027417">
    <property type="entry name" value="P-loop_NTPase"/>
</dbReference>
<evidence type="ECO:0000256" key="7">
    <source>
        <dbReference type="ARBA" id="ARBA00022840"/>
    </source>
</evidence>
<comment type="catalytic activity">
    <reaction evidence="9 10">
        <text>D-gluconate + ATP = 6-phospho-D-gluconate + ADP + H(+)</text>
        <dbReference type="Rhea" id="RHEA:19433"/>
        <dbReference type="ChEBI" id="CHEBI:15378"/>
        <dbReference type="ChEBI" id="CHEBI:18391"/>
        <dbReference type="ChEBI" id="CHEBI:30616"/>
        <dbReference type="ChEBI" id="CHEBI:58759"/>
        <dbReference type="ChEBI" id="CHEBI:456216"/>
        <dbReference type="EC" id="2.7.1.12"/>
    </reaction>
</comment>
<proteinExistence type="inferred from homology"/>
<protein>
    <recommendedName>
        <fullName evidence="3 10">Gluconokinase</fullName>
        <ecNumber evidence="3 10">2.7.1.12</ecNumber>
    </recommendedName>
</protein>
<sequence length="173" mass="18618">MSKQAGRAIIVMGVSGAGKSSVAERLAESLNCRFMEGDSLHPQSNVDKMAQGTPLTDEDRWPWLDVIGEKIAEALARSEDLVVTCSALKVVYRERLRSAAGGKLTFVFLKGSQELLSRRMGERKGHFMPTSLLQSQLATLESPEGEAGVVTVDIDATLDRIVADAVAGLTDTI</sequence>
<name>A0A7X0JHG6_9HYPH</name>
<reference evidence="11 12" key="1">
    <citation type="submission" date="2020-08" db="EMBL/GenBank/DDBJ databases">
        <title>The Agave Microbiome: Exploring the role of microbial communities in plant adaptations to desert environments.</title>
        <authorList>
            <person name="Partida-Martinez L.P."/>
        </authorList>
    </citation>
    <scope>NUCLEOTIDE SEQUENCE [LARGE SCALE GENOMIC DNA]</scope>
    <source>
        <strain evidence="11 12">AS3.12</strain>
    </source>
</reference>
<dbReference type="NCBIfam" id="TIGR01313">
    <property type="entry name" value="therm_gnt_kin"/>
    <property type="match status" value="1"/>
</dbReference>
<accession>A0A7X0JHG6</accession>
<evidence type="ECO:0000256" key="2">
    <source>
        <dbReference type="ARBA" id="ARBA00008420"/>
    </source>
</evidence>
<dbReference type="GO" id="GO:0046316">
    <property type="term" value="F:gluconokinase activity"/>
    <property type="evidence" value="ECO:0007669"/>
    <property type="project" value="UniProtKB-EC"/>
</dbReference>
<gene>
    <name evidence="11" type="ORF">F4695_001002</name>
</gene>
<dbReference type="GO" id="GO:0019521">
    <property type="term" value="P:D-gluconate metabolic process"/>
    <property type="evidence" value="ECO:0007669"/>
    <property type="project" value="UniProtKB-KW"/>
</dbReference>
<evidence type="ECO:0000256" key="6">
    <source>
        <dbReference type="ARBA" id="ARBA00022777"/>
    </source>
</evidence>
<keyword evidence="5 10" id="KW-0547">Nucleotide-binding</keyword>
<comment type="caution">
    <text evidence="11">The sequence shown here is derived from an EMBL/GenBank/DDBJ whole genome shotgun (WGS) entry which is preliminary data.</text>
</comment>
<dbReference type="EC" id="2.7.1.12" evidence="3 10"/>
<dbReference type="Gene3D" id="3.40.50.300">
    <property type="entry name" value="P-loop containing nucleotide triphosphate hydrolases"/>
    <property type="match status" value="1"/>
</dbReference>